<evidence type="ECO:0000313" key="3">
    <source>
        <dbReference type="EMBL" id="WZC49888.2"/>
    </source>
</evidence>
<feature type="compositionally biased region" description="Basic and acidic residues" evidence="1">
    <location>
        <begin position="291"/>
        <end position="300"/>
    </location>
</feature>
<dbReference type="InterPro" id="IPR010344">
    <property type="entry name" value="YbjH"/>
</dbReference>
<dbReference type="EMBL" id="CP150951">
    <property type="protein sequence ID" value="WZC49888.2"/>
    <property type="molecule type" value="Genomic_DNA"/>
</dbReference>
<proteinExistence type="predicted"/>
<evidence type="ECO:0000256" key="2">
    <source>
        <dbReference type="SAM" id="SignalP"/>
    </source>
</evidence>
<protein>
    <submittedName>
        <fullName evidence="3">YjbH domain-containing protein</fullName>
    </submittedName>
</protein>
<organism evidence="3 4">
    <name type="scientific">Yoonia phaeophyticola</name>
    <dbReference type="NCBI Taxonomy" id="3137369"/>
    <lineage>
        <taxon>Bacteria</taxon>
        <taxon>Pseudomonadati</taxon>
        <taxon>Pseudomonadota</taxon>
        <taxon>Alphaproteobacteria</taxon>
        <taxon>Rhodobacterales</taxon>
        <taxon>Paracoccaceae</taxon>
        <taxon>Yoonia</taxon>
    </lineage>
</organism>
<feature type="chain" id="PRO_5046803132" evidence="2">
    <location>
        <begin position="24"/>
        <end position="707"/>
    </location>
</feature>
<name>A0ABZ2VB23_9RHOB</name>
<feature type="signal peptide" evidence="2">
    <location>
        <begin position="1"/>
        <end position="23"/>
    </location>
</feature>
<reference evidence="4" key="1">
    <citation type="submission" date="2024-04" db="EMBL/GenBank/DDBJ databases">
        <title>Phylogenomic analyses of a clade within the roseobacter group suggest taxonomic reassignments of species of the genera Aestuariivita, Citreicella, Loktanella, Nautella, Pelagibaca, Ruegeria, Thalassobius, Thiobacimonas and Tropicibacter, and the proposal o.</title>
        <authorList>
            <person name="Jeon C.O."/>
        </authorList>
    </citation>
    <scope>NUCLEOTIDE SEQUENCE [LARGE SCALE GENOMIC DNA]</scope>
    <source>
        <strain evidence="4">BS5-3</strain>
    </source>
</reference>
<dbReference type="Pfam" id="PF06082">
    <property type="entry name" value="YjbH"/>
    <property type="match status" value="1"/>
</dbReference>
<dbReference type="RefSeq" id="WP_373636803.1">
    <property type="nucleotide sequence ID" value="NZ_CP150951.2"/>
</dbReference>
<evidence type="ECO:0000256" key="1">
    <source>
        <dbReference type="SAM" id="MobiDB-lite"/>
    </source>
</evidence>
<keyword evidence="4" id="KW-1185">Reference proteome</keyword>
<evidence type="ECO:0000313" key="4">
    <source>
        <dbReference type="Proteomes" id="UP001440612"/>
    </source>
</evidence>
<feature type="region of interest" description="Disordered" evidence="1">
    <location>
        <begin position="280"/>
        <end position="300"/>
    </location>
</feature>
<dbReference type="Proteomes" id="UP001440612">
    <property type="component" value="Chromosome"/>
</dbReference>
<accession>A0ABZ2VB23</accession>
<gene>
    <name evidence="3" type="ORF">AABB29_04360</name>
</gene>
<keyword evidence="2" id="KW-0732">Signal</keyword>
<sequence length="707" mass="76605">MTKRAVFLIASALPLIWGAAAQAQDVPINYSLFGTPGLLDMPSAHTAPEGTLATSLSYQEGLLRATATFQLTNRLSASARYSIVDLYNDDATAVETGEFERSFDLHYRLNNEGTYLPAFAVGIRDMFTPGAFSSEYIVATKSIGDRLTVTGGIGWGAMGTRDSFSNPFSGLDDRPVFVDTGEVGGQLGSDYWFRGEAAAFGGVTYQLNEKWGFVGEYSSIAYPQTGLSPALEAESPYNLSVIYRPRPGVQLSLASLYGSEVALSGTFTLNANNRPSLSGFEKAPAPIKGRSAAERHETTWDRSTLPEAGLRNAMSALLDIEGLTLTGLDVTDTTARVRYTNGRFRSDAQAMGRVARMMTQVMPNSVETFILEPEARGIPLSAATFARSDLENLETRPGAAAASFQRAMFGDAGQVGDVTRVDADEGGFSWGLSPYLSINAFSSDGSVSVDTGLNLKGRYEFSPRLVASGTIRQSFIKADPADPGVDTDDIQNVRTNGSFYGDDGVPVLQNLTLAYFGRPAPNFYSRATVGYLEGMYGGISTELLWKPVESRFGLGGELNYVAQRDTDMAFGFDEFDYDVVTGHLSAYYDLGNGYHTQLDVGRYLAGDWGATVSVDREYDNGVRVGAYFTQTELSYDDFGSGSYNKGVRISIPQDFLTGNPSTSSYGTTIRTRVGDGGARVQVDGRLYDIVRDAHTSDLEDTWGRFWR</sequence>